<dbReference type="InterPro" id="IPR006597">
    <property type="entry name" value="Sel1-like"/>
</dbReference>
<evidence type="ECO:0000256" key="1">
    <source>
        <dbReference type="SAM" id="MobiDB-lite"/>
    </source>
</evidence>
<dbReference type="RefSeq" id="WP_411567030.1">
    <property type="nucleotide sequence ID" value="NZ_CP081201.1"/>
</dbReference>
<dbReference type="Pfam" id="PF08238">
    <property type="entry name" value="Sel1"/>
    <property type="match status" value="2"/>
</dbReference>
<sequence length="458" mass="49449">MTKHFLLTFICLMMGQPFLQASFASAQEVCSEINASQQVDRCSEIAKKAADSQLNTSYHQLMARLEVQYQADPEAGAAYALKVKKTQRIWIKSRDSNCPLEAFEIEPGTSAYVTTVNNCIARMSLERAKFLDNTAPGISSVPSTKAESEDACPSRDFRQFLPVFSASGESQKRFTAKAVKILVVKHTADSGRFEPVITAQSGSDLSFPLMAAFRTEDSGDFLIESVDDSHVNLIDKRAGYSNIKIYNFARQACWALTGVEDWSIGERELSTSARSGMSRAENQCLQRAYGFSGLGGLQLYPLTAEFFNAALENYLCAAASGDPQASLNAASLSLSGMAPQLPSEKVEALFKAAATTLADGAAGLSTFYCYGNDIAGSGPCQRPLEAEKWLIRAASMGSTDALVYLGSTFESGDMGTKDIPRALACYQLASDKGNPNAPASVTRLTSQLDEPTNTTKCY</sequence>
<dbReference type="Gene3D" id="1.25.40.10">
    <property type="entry name" value="Tetratricopeptide repeat domain"/>
    <property type="match status" value="1"/>
</dbReference>
<feature type="region of interest" description="Disordered" evidence="1">
    <location>
        <begin position="433"/>
        <end position="458"/>
    </location>
</feature>
<evidence type="ECO:0000259" key="3">
    <source>
        <dbReference type="Pfam" id="PF07007"/>
    </source>
</evidence>
<evidence type="ECO:0000313" key="5">
    <source>
        <dbReference type="Proteomes" id="UP001063228"/>
    </source>
</evidence>
<dbReference type="InterPro" id="IPR011990">
    <property type="entry name" value="TPR-like_helical_dom_sf"/>
</dbReference>
<dbReference type="InterPro" id="IPR009739">
    <property type="entry name" value="LprI-like_N"/>
</dbReference>
<dbReference type="Gene3D" id="1.20.1270.180">
    <property type="match status" value="1"/>
</dbReference>
<evidence type="ECO:0000256" key="2">
    <source>
        <dbReference type="SAM" id="SignalP"/>
    </source>
</evidence>
<feature type="compositionally biased region" description="Polar residues" evidence="1">
    <location>
        <begin position="437"/>
        <end position="458"/>
    </location>
</feature>
<evidence type="ECO:0000313" key="4">
    <source>
        <dbReference type="EMBL" id="UXZ98120.1"/>
    </source>
</evidence>
<dbReference type="SUPFAM" id="SSF81901">
    <property type="entry name" value="HCP-like"/>
    <property type="match status" value="1"/>
</dbReference>
<dbReference type="EMBL" id="CP081201">
    <property type="protein sequence ID" value="UXZ98120.1"/>
    <property type="molecule type" value="Genomic_DNA"/>
</dbReference>
<protein>
    <submittedName>
        <fullName evidence="4">Lysozyme inhibitor LprI family protein</fullName>
    </submittedName>
</protein>
<reference evidence="4" key="1">
    <citation type="submission" date="2021-08" db="EMBL/GenBank/DDBJ databases">
        <title>Complete genome sequence of Pseudomonas phytophila.</title>
        <authorList>
            <person name="Weir B.S."/>
            <person name="Templeton M.D."/>
            <person name="Arshed S."/>
            <person name="Andersen M.T."/>
            <person name="Jayaraman J."/>
        </authorList>
    </citation>
    <scope>NUCLEOTIDE SEQUENCE</scope>
    <source>
        <strain evidence="4">ICMP 23753</strain>
    </source>
</reference>
<feature type="signal peptide" evidence="2">
    <location>
        <begin position="1"/>
        <end position="26"/>
    </location>
</feature>
<keyword evidence="2" id="KW-0732">Signal</keyword>
<proteinExistence type="predicted"/>
<accession>A0ABY6FJP1</accession>
<gene>
    <name evidence="4" type="ORF">K3169_09720</name>
</gene>
<feature type="chain" id="PRO_5045622393" evidence="2">
    <location>
        <begin position="27"/>
        <end position="458"/>
    </location>
</feature>
<dbReference type="Proteomes" id="UP001063228">
    <property type="component" value="Chromosome"/>
</dbReference>
<feature type="domain" description="Lysozyme inhibitor LprI-like N-terminal" evidence="3">
    <location>
        <begin position="34"/>
        <end position="131"/>
    </location>
</feature>
<dbReference type="Pfam" id="PF07007">
    <property type="entry name" value="LprI"/>
    <property type="match status" value="1"/>
</dbReference>
<name>A0ABY6FJP1_9PSED</name>
<keyword evidence="5" id="KW-1185">Reference proteome</keyword>
<organism evidence="4 5">
    <name type="scientific">Pseudomonas phytophila</name>
    <dbReference type="NCBI Taxonomy" id="2867264"/>
    <lineage>
        <taxon>Bacteria</taxon>
        <taxon>Pseudomonadati</taxon>
        <taxon>Pseudomonadota</taxon>
        <taxon>Gammaproteobacteria</taxon>
        <taxon>Pseudomonadales</taxon>
        <taxon>Pseudomonadaceae</taxon>
        <taxon>Pseudomonas</taxon>
    </lineage>
</organism>